<dbReference type="GO" id="GO:0016817">
    <property type="term" value="F:hydrolase activity, acting on acid anhydrides"/>
    <property type="evidence" value="ECO:0007669"/>
    <property type="project" value="InterPro"/>
</dbReference>
<dbReference type="GO" id="GO:0006260">
    <property type="term" value="P:DNA replication"/>
    <property type="evidence" value="ECO:0007669"/>
    <property type="project" value="UniProtKB-KW"/>
</dbReference>
<dbReference type="InterPro" id="IPR027417">
    <property type="entry name" value="P-loop_NTPase"/>
</dbReference>
<gene>
    <name evidence="5" type="ORF">WJX84_011201</name>
</gene>
<reference evidence="5 6" key="1">
    <citation type="journal article" date="2024" name="Nat. Commun.">
        <title>Phylogenomics reveals the evolutionary origins of lichenization in chlorophyte algae.</title>
        <authorList>
            <person name="Puginier C."/>
            <person name="Libourel C."/>
            <person name="Otte J."/>
            <person name="Skaloud P."/>
            <person name="Haon M."/>
            <person name="Grisel S."/>
            <person name="Petersen M."/>
            <person name="Berrin J.G."/>
            <person name="Delaux P.M."/>
            <person name="Dal Grande F."/>
            <person name="Keller J."/>
        </authorList>
    </citation>
    <scope>NUCLEOTIDE SEQUENCE [LARGE SCALE GENOMIC DNA]</scope>
    <source>
        <strain evidence="5 6">SAG 2523</strain>
    </source>
</reference>
<evidence type="ECO:0000313" key="5">
    <source>
        <dbReference type="EMBL" id="KAK9867881.1"/>
    </source>
</evidence>
<proteinExistence type="predicted"/>
<keyword evidence="6" id="KW-1185">Reference proteome</keyword>
<dbReference type="InterPro" id="IPR014001">
    <property type="entry name" value="Helicase_ATP-bd"/>
</dbReference>
<sequence length="1081" mass="122979">MADQGDRISTQELPEGMRCRSALSATWYYKVSAGCHPKPKHFAIQIGREKGHRLFVERRVDNPRGDKDYRQFGSYADVGTFAGYIGPRNFQLFEILPPEHPVKLYLDFDQSPDTPGTIDDCKRLVKEAHLQYFNIELFDEQIFVSCSSGQGEEGKWAGKSKVSYHLAITNGMAFRDVRACKKFVQATFPCGFLDVEVPRGTDPPVDLSPYSSYQSFRMIHQSKTSTSDRVLKPLSGGFEEHLITHFADPPNLYDMGRLEDAIKEKVRHPRQGARTRLPPVHVNRPPQSPAWVDPAAINPHSVQDLLRYLPNHIDQPWELFFTIACICVNERVAFEVFDSWCSQSPKYNPNEARATYFGLEPRLVSSPGHPARNIATLRRLVEQCNPGIFEEALSRWVHQCIFPSVNLRELGIKRMSYESRHVKPFSQPWECYPHFLLRAHMGTGKTTQAVAAIRALNPSSVLIITPRQTLATSSMGAYAQALPQLVHYQTSPHIEEEGFLVCQLESLWKLSRAYDTVILDESESILAQFSSDTVKKFQGVTSSFKRIIQASRKTLWMDAFLNDRTIKTCLALTQDPKKLRFTENTYQPTRRIAQFVGRGANAKAAVEGTLKDLVDQGEKLVFVSASRQLMEELETLLPQPRLCITSRTPDSTTAKLSDANALLSQYHHIGYTGSITVGVNFDIRDHFSSLVMYFSASSATVRDMMQSSMRVRHLGKDRLFYATYPKYHGHVHFDVFNRDKLTEIIEGRVNYHRNIAPVDDQLWVQRQDLEPWLMGLWVFNQQERNVSAFHSERLLDAYLKLCGYTSEHAQLEELLDAASSVRAIDDVAYGEVPAVGHAEFQECLGRVQRGCAGEMDKLIVSKYILDNHMLAPDATPGPEVLHDLFKVVLKHNSEIVGKMHNLRHEHQEPRDDSNVFQDNREARAKHMREICQILNVPHTQDVEAVIDHVAMQRTCQDILEKKEALRVAFGLRYRESNQAGRGNMTVKRGLEILNAMLVSWGFTQVQKHGKRKRGSRLGERTDQTPYRLGVLGRPDSAEHMKNTMCLQYLDLPRRQQCHTPWAGQVETTSTLASSVLLDEMP</sequence>
<dbReference type="Gene3D" id="3.40.50.300">
    <property type="entry name" value="P-loop containing nucleotide triphosphate hydrolases"/>
    <property type="match status" value="1"/>
</dbReference>
<feature type="region of interest" description="Disordered" evidence="3">
    <location>
        <begin position="1009"/>
        <end position="1033"/>
    </location>
</feature>
<comment type="caution">
    <text evidence="5">The sequence shown here is derived from an EMBL/GenBank/DDBJ whole genome shotgun (WGS) entry which is preliminary data.</text>
</comment>
<evidence type="ECO:0000259" key="4">
    <source>
        <dbReference type="PROSITE" id="PS51192"/>
    </source>
</evidence>
<organism evidence="5 6">
    <name type="scientific">Apatococcus fuscideae</name>
    <dbReference type="NCBI Taxonomy" id="2026836"/>
    <lineage>
        <taxon>Eukaryota</taxon>
        <taxon>Viridiplantae</taxon>
        <taxon>Chlorophyta</taxon>
        <taxon>core chlorophytes</taxon>
        <taxon>Trebouxiophyceae</taxon>
        <taxon>Chlorellales</taxon>
        <taxon>Chlorellaceae</taxon>
        <taxon>Apatococcus</taxon>
    </lineage>
</organism>
<evidence type="ECO:0000256" key="3">
    <source>
        <dbReference type="SAM" id="MobiDB-lite"/>
    </source>
</evidence>
<dbReference type="Pfam" id="PF02399">
    <property type="entry name" value="Herpes_ori_bp"/>
    <property type="match status" value="1"/>
</dbReference>
<dbReference type="SUPFAM" id="SSF52540">
    <property type="entry name" value="P-loop containing nucleoside triphosphate hydrolases"/>
    <property type="match status" value="1"/>
</dbReference>
<protein>
    <recommendedName>
        <fullName evidence="1">Replication origin-binding protein</fullName>
    </recommendedName>
</protein>
<accession>A0AAW1TDE3</accession>
<dbReference type="Proteomes" id="UP001485043">
    <property type="component" value="Unassembled WGS sequence"/>
</dbReference>
<evidence type="ECO:0000313" key="6">
    <source>
        <dbReference type="Proteomes" id="UP001485043"/>
    </source>
</evidence>
<evidence type="ECO:0000256" key="1">
    <source>
        <dbReference type="ARBA" id="ARBA00014069"/>
    </source>
</evidence>
<keyword evidence="2" id="KW-0235">DNA replication</keyword>
<dbReference type="SMART" id="SM00487">
    <property type="entry name" value="DEXDc"/>
    <property type="match status" value="1"/>
</dbReference>
<dbReference type="InterPro" id="IPR003450">
    <property type="entry name" value="Replication_origin-bd"/>
</dbReference>
<dbReference type="AlphaFoldDB" id="A0AAW1TDE3"/>
<dbReference type="Pfam" id="PF08707">
    <property type="entry name" value="PriCT_2"/>
    <property type="match status" value="1"/>
</dbReference>
<feature type="domain" description="Helicase ATP-binding" evidence="4">
    <location>
        <begin position="426"/>
        <end position="579"/>
    </location>
</feature>
<dbReference type="EMBL" id="JALJOV010000058">
    <property type="protein sequence ID" value="KAK9867881.1"/>
    <property type="molecule type" value="Genomic_DNA"/>
</dbReference>
<dbReference type="GO" id="GO:0003688">
    <property type="term" value="F:DNA replication origin binding"/>
    <property type="evidence" value="ECO:0007669"/>
    <property type="project" value="InterPro"/>
</dbReference>
<name>A0AAW1TDE3_9CHLO</name>
<dbReference type="GO" id="GO:0005524">
    <property type="term" value="F:ATP binding"/>
    <property type="evidence" value="ECO:0007669"/>
    <property type="project" value="InterPro"/>
</dbReference>
<evidence type="ECO:0000256" key="2">
    <source>
        <dbReference type="ARBA" id="ARBA00022705"/>
    </source>
</evidence>
<dbReference type="PROSITE" id="PS51192">
    <property type="entry name" value="HELICASE_ATP_BIND_1"/>
    <property type="match status" value="1"/>
</dbReference>
<dbReference type="InterPro" id="IPR014819">
    <property type="entry name" value="PriCT_2"/>
</dbReference>